<evidence type="ECO:0000313" key="4">
    <source>
        <dbReference type="EMBL" id="MDN4578521.1"/>
    </source>
</evidence>
<evidence type="ECO:0000256" key="1">
    <source>
        <dbReference type="SAM" id="MobiDB-lite"/>
    </source>
</evidence>
<feature type="transmembrane region" description="Helical" evidence="2">
    <location>
        <begin position="45"/>
        <end position="71"/>
    </location>
</feature>
<feature type="transmembrane region" description="Helical" evidence="2">
    <location>
        <begin position="446"/>
        <end position="465"/>
    </location>
</feature>
<dbReference type="InterPro" id="IPR005625">
    <property type="entry name" value="PepSY-ass_TM"/>
</dbReference>
<evidence type="ECO:0000313" key="3">
    <source>
        <dbReference type="EMBL" id="MDN4571966.1"/>
    </source>
</evidence>
<sequence length="563" mass="59465">MRAAPPNTRGLALAPPPSSPGLRCCWRTPSGKDCSMRAQTLRQFLSVHTWAGIVAGFALFIAMLGGALTVFHHEIERWEQPATRHAPLSLAQTEQLAERVRMQFPAAREQMGVVLPNHSPTPFAYWQEPNGEWQQARLHANAEGAAPSLVIGDARPGLSGTINALHYSLSIPTYGLYLMGVVSLFYGMALISGVIVHLPRVTRDVFALRPGRNVKRFWQDAHNAIGVLSLPFHIVFALTGALLCLLLPLMMAFNVVTFDNKLLSQIPQITGAVPATIAPVDGKPLGLTALLARAEHAAPDMEATAVAWTRYGKPDAVAEVYGEASDSLGVFSAVAVRLNDGAIVGQHSPGVRDANHAVLSMIYGAHFGNFAGDAMRWVYFVLGLMGAVLVYSGNLLWLESRRKRNAAVQPAHLRGMAKATAGVFLGTCLGIAAAFVGAIVAPDMTALSIFIATLTASMLFAALAAPAVAATGLLAATALVCLAIPAADAVLTPDNLMHSMAAGDWVLAGVDLVAIVFAGAFALFARATWKRARSGDPCSVWARPAPNSAAPTSEASADLSAKP</sequence>
<evidence type="ECO:0000256" key="2">
    <source>
        <dbReference type="SAM" id="Phobius"/>
    </source>
</evidence>
<feature type="transmembrane region" description="Helical" evidence="2">
    <location>
        <begin position="472"/>
        <end position="493"/>
    </location>
</feature>
<keyword evidence="2" id="KW-0812">Transmembrane</keyword>
<evidence type="ECO:0008006" key="7">
    <source>
        <dbReference type="Google" id="ProtNLM"/>
    </source>
</evidence>
<evidence type="ECO:0000313" key="6">
    <source>
        <dbReference type="Proteomes" id="UP001172791"/>
    </source>
</evidence>
<dbReference type="EMBL" id="QAIC01000023">
    <property type="protein sequence ID" value="MDN4571966.1"/>
    <property type="molecule type" value="Genomic_DNA"/>
</dbReference>
<proteinExistence type="predicted"/>
<dbReference type="AlphaFoldDB" id="A0AAW7MGU3"/>
<dbReference type="Proteomes" id="UP001172791">
    <property type="component" value="Unassembled WGS sequence"/>
</dbReference>
<keyword evidence="2" id="KW-1133">Transmembrane helix</keyword>
<name>A0AAW7MGU3_9BURK</name>
<evidence type="ECO:0000313" key="5">
    <source>
        <dbReference type="Proteomes" id="UP001172788"/>
    </source>
</evidence>
<organism evidence="3 6">
    <name type="scientific">Pandoraea cepalis</name>
    <dbReference type="NCBI Taxonomy" id="2508294"/>
    <lineage>
        <taxon>Bacteria</taxon>
        <taxon>Pseudomonadati</taxon>
        <taxon>Pseudomonadota</taxon>
        <taxon>Betaproteobacteria</taxon>
        <taxon>Burkholderiales</taxon>
        <taxon>Burkholderiaceae</taxon>
        <taxon>Pandoraea</taxon>
    </lineage>
</organism>
<feature type="transmembrane region" description="Helical" evidence="2">
    <location>
        <begin position="505"/>
        <end position="525"/>
    </location>
</feature>
<feature type="region of interest" description="Disordered" evidence="1">
    <location>
        <begin position="542"/>
        <end position="563"/>
    </location>
</feature>
<reference evidence="3" key="1">
    <citation type="submission" date="2018-04" db="EMBL/GenBank/DDBJ databases">
        <authorList>
            <person name="Jy Z."/>
        </authorList>
    </citation>
    <scope>NUCLEOTIDE SEQUENCE</scope>
    <source>
        <strain evidence="4">AS13</strain>
        <strain evidence="3">LA18</strain>
    </source>
</reference>
<protein>
    <recommendedName>
        <fullName evidence="7">PepSY domain-containing protein</fullName>
    </recommendedName>
</protein>
<accession>A0AAW7MGU3</accession>
<dbReference type="PANTHER" id="PTHR34219">
    <property type="entry name" value="IRON-REGULATED INNER MEMBRANE PROTEIN-RELATED"/>
    <property type="match status" value="1"/>
</dbReference>
<keyword evidence="2" id="KW-0472">Membrane</keyword>
<feature type="transmembrane region" description="Helical" evidence="2">
    <location>
        <begin position="377"/>
        <end position="398"/>
    </location>
</feature>
<gene>
    <name evidence="3" type="ORF">DBA34_01600</name>
    <name evidence="4" type="ORF">DBB29_10390</name>
</gene>
<dbReference type="Pfam" id="PF03929">
    <property type="entry name" value="PepSY_TM"/>
    <property type="match status" value="1"/>
</dbReference>
<feature type="transmembrane region" description="Helical" evidence="2">
    <location>
        <begin position="174"/>
        <end position="196"/>
    </location>
</feature>
<feature type="transmembrane region" description="Helical" evidence="2">
    <location>
        <begin position="419"/>
        <end position="440"/>
    </location>
</feature>
<dbReference type="EMBL" id="QAID01000038">
    <property type="protein sequence ID" value="MDN4578521.1"/>
    <property type="molecule type" value="Genomic_DNA"/>
</dbReference>
<feature type="transmembrane region" description="Helical" evidence="2">
    <location>
        <begin position="225"/>
        <end position="253"/>
    </location>
</feature>
<comment type="caution">
    <text evidence="3">The sequence shown here is derived from an EMBL/GenBank/DDBJ whole genome shotgun (WGS) entry which is preliminary data.</text>
</comment>
<dbReference type="PANTHER" id="PTHR34219:SF9">
    <property type="entry name" value="IRON-REGULATED INNER MEMBRANE PROTEIN"/>
    <property type="match status" value="1"/>
</dbReference>
<dbReference type="Proteomes" id="UP001172788">
    <property type="component" value="Unassembled WGS sequence"/>
</dbReference>
<keyword evidence="5" id="KW-1185">Reference proteome</keyword>